<dbReference type="Proteomes" id="UP000199203">
    <property type="component" value="Unassembled WGS sequence"/>
</dbReference>
<keyword evidence="1" id="KW-1133">Transmembrane helix</keyword>
<feature type="transmembrane region" description="Helical" evidence="1">
    <location>
        <begin position="177"/>
        <end position="202"/>
    </location>
</feature>
<evidence type="ECO:0000313" key="2">
    <source>
        <dbReference type="EMBL" id="SDE87640.1"/>
    </source>
</evidence>
<accession>A0A1G7GHN6</accession>
<proteinExistence type="predicted"/>
<keyword evidence="1" id="KW-0812">Transmembrane</keyword>
<protein>
    <submittedName>
        <fullName evidence="2">EpsG family protein</fullName>
    </submittedName>
</protein>
<feature type="transmembrane region" description="Helical" evidence="1">
    <location>
        <begin position="266"/>
        <end position="282"/>
    </location>
</feature>
<dbReference type="STRING" id="454006.SAMN05421825_0472"/>
<dbReference type="RefSeq" id="WP_089871031.1">
    <property type="nucleotide sequence ID" value="NZ_FNBH01000001.1"/>
</dbReference>
<keyword evidence="3" id="KW-1185">Reference proteome</keyword>
<reference evidence="3" key="1">
    <citation type="submission" date="2016-10" db="EMBL/GenBank/DDBJ databases">
        <authorList>
            <person name="Varghese N."/>
            <person name="Submissions S."/>
        </authorList>
    </citation>
    <scope>NUCLEOTIDE SEQUENCE [LARGE SCALE GENOMIC DNA]</scope>
    <source>
        <strain evidence="3">DSM 19684</strain>
    </source>
</reference>
<name>A0A1G7GHN6_9FLAO</name>
<keyword evidence="1" id="KW-0472">Membrane</keyword>
<evidence type="ECO:0000313" key="3">
    <source>
        <dbReference type="Proteomes" id="UP000199203"/>
    </source>
</evidence>
<feature type="transmembrane region" description="Helical" evidence="1">
    <location>
        <begin position="319"/>
        <end position="336"/>
    </location>
</feature>
<dbReference type="Pfam" id="PF14897">
    <property type="entry name" value="EpsG"/>
    <property type="match status" value="1"/>
</dbReference>
<feature type="transmembrane region" description="Helical" evidence="1">
    <location>
        <begin position="133"/>
        <end position="151"/>
    </location>
</feature>
<organism evidence="2 3">
    <name type="scientific">Epilithonimonas hungarica</name>
    <dbReference type="NCBI Taxonomy" id="454006"/>
    <lineage>
        <taxon>Bacteria</taxon>
        <taxon>Pseudomonadati</taxon>
        <taxon>Bacteroidota</taxon>
        <taxon>Flavobacteriia</taxon>
        <taxon>Flavobacteriales</taxon>
        <taxon>Weeksellaceae</taxon>
        <taxon>Chryseobacterium group</taxon>
        <taxon>Epilithonimonas</taxon>
    </lineage>
</organism>
<evidence type="ECO:0000256" key="1">
    <source>
        <dbReference type="SAM" id="Phobius"/>
    </source>
</evidence>
<dbReference type="EMBL" id="FNBH01000001">
    <property type="protein sequence ID" value="SDE87640.1"/>
    <property type="molecule type" value="Genomic_DNA"/>
</dbReference>
<feature type="transmembrane region" description="Helical" evidence="1">
    <location>
        <begin position="294"/>
        <end position="313"/>
    </location>
</feature>
<dbReference type="InterPro" id="IPR049458">
    <property type="entry name" value="EpsG-like"/>
</dbReference>
<gene>
    <name evidence="2" type="ORF">SAMN05421825_0472</name>
</gene>
<feature type="transmembrane region" description="Helical" evidence="1">
    <location>
        <begin position="343"/>
        <end position="361"/>
    </location>
</feature>
<feature type="transmembrane region" description="Helical" evidence="1">
    <location>
        <begin position="39"/>
        <end position="60"/>
    </location>
</feature>
<sequence length="364" mass="43102">MFDFIPLEYYTSIYYHVMFFVAMIILLHAMVYDIKDSKSLLFFQVLGAFFLVIFSLYIGLRPVSGRYFGDMSTYHIGYEALQKGGDVKIEKDYVFNYFMWACSKIMSSQSFFLLVDILYILPCYWFSRLYFKRYWFFGFFMFLGSFSFWAYGTNGIRNGLATSLFILGLCFYEHKKMLMYVLFGISFFMHSSIIIPIAAFIISGTYKNPKIYLYIWLASIPLSLVGGSFWEGFFSNLGLEDRTSGYLTNNDEFKEQFSQTGFRWDFVLYSGFGIFAGYYFILKKNVIDSLYIHLFGIYTIANAFWILVIRATFSNRFAYLSWFLMAAVIAYPMFCYKLWKDQYKVFGVILFLYYMFTYLMFLKG</sequence>
<feature type="transmembrane region" description="Helical" evidence="1">
    <location>
        <begin position="97"/>
        <end position="121"/>
    </location>
</feature>
<dbReference type="OrthoDB" id="1112074at2"/>
<feature type="transmembrane region" description="Helical" evidence="1">
    <location>
        <begin position="12"/>
        <end position="32"/>
    </location>
</feature>
<feature type="transmembrane region" description="Helical" evidence="1">
    <location>
        <begin position="211"/>
        <end position="230"/>
    </location>
</feature>
<dbReference type="AlphaFoldDB" id="A0A1G7GHN6"/>